<name>A0A9P5JZX0_9AGAM</name>
<proteinExistence type="predicted"/>
<evidence type="ECO:0000313" key="2">
    <source>
        <dbReference type="EMBL" id="KAF8471464.1"/>
    </source>
</evidence>
<keyword evidence="1" id="KW-0812">Transmembrane</keyword>
<keyword evidence="3" id="KW-1185">Reference proteome</keyword>
<comment type="caution">
    <text evidence="2">The sequence shown here is derived from an EMBL/GenBank/DDBJ whole genome shotgun (WGS) entry which is preliminary data.</text>
</comment>
<reference evidence="2" key="1">
    <citation type="submission" date="2019-10" db="EMBL/GenBank/DDBJ databases">
        <authorList>
            <consortium name="DOE Joint Genome Institute"/>
            <person name="Kuo A."/>
            <person name="Miyauchi S."/>
            <person name="Kiss E."/>
            <person name="Drula E."/>
            <person name="Kohler A."/>
            <person name="Sanchez-Garcia M."/>
            <person name="Andreopoulos B."/>
            <person name="Barry K.W."/>
            <person name="Bonito G."/>
            <person name="Buee M."/>
            <person name="Carver A."/>
            <person name="Chen C."/>
            <person name="Cichocki N."/>
            <person name="Clum A."/>
            <person name="Culley D."/>
            <person name="Crous P.W."/>
            <person name="Fauchery L."/>
            <person name="Girlanda M."/>
            <person name="Hayes R."/>
            <person name="Keri Z."/>
            <person name="LaButti K."/>
            <person name="Lipzen A."/>
            <person name="Lombard V."/>
            <person name="Magnuson J."/>
            <person name="Maillard F."/>
            <person name="Morin E."/>
            <person name="Murat C."/>
            <person name="Nolan M."/>
            <person name="Ohm R."/>
            <person name="Pangilinan J."/>
            <person name="Pereira M."/>
            <person name="Perotto S."/>
            <person name="Peter M."/>
            <person name="Riley R."/>
            <person name="Sitrit Y."/>
            <person name="Stielow B."/>
            <person name="Szollosi G."/>
            <person name="Zifcakova L."/>
            <person name="Stursova M."/>
            <person name="Spatafora J.W."/>
            <person name="Tedersoo L."/>
            <person name="Vaario L.-M."/>
            <person name="Yamada A."/>
            <person name="Yan M."/>
            <person name="Wang P."/>
            <person name="Xu J."/>
            <person name="Bruns T."/>
            <person name="Baldrian P."/>
            <person name="Vilgalys R."/>
            <person name="Henrissat B."/>
            <person name="Grigoriev I.V."/>
            <person name="Hibbett D."/>
            <person name="Nagy L.G."/>
            <person name="Martin F.M."/>
        </authorList>
    </citation>
    <scope>NUCLEOTIDE SEQUENCE</scope>
    <source>
        <strain evidence="2">Prilba</strain>
    </source>
</reference>
<evidence type="ECO:0000256" key="1">
    <source>
        <dbReference type="SAM" id="Phobius"/>
    </source>
</evidence>
<dbReference type="EMBL" id="WHVB01000023">
    <property type="protein sequence ID" value="KAF8471464.1"/>
    <property type="molecule type" value="Genomic_DNA"/>
</dbReference>
<evidence type="ECO:0000313" key="3">
    <source>
        <dbReference type="Proteomes" id="UP000759537"/>
    </source>
</evidence>
<gene>
    <name evidence="2" type="ORF">DFH94DRAFT_769661</name>
</gene>
<feature type="transmembrane region" description="Helical" evidence="1">
    <location>
        <begin position="57"/>
        <end position="76"/>
    </location>
</feature>
<dbReference type="Proteomes" id="UP000759537">
    <property type="component" value="Unassembled WGS sequence"/>
</dbReference>
<accession>A0A9P5JZX0</accession>
<feature type="transmembrane region" description="Helical" evidence="1">
    <location>
        <begin position="16"/>
        <end position="36"/>
    </location>
</feature>
<reference evidence="2" key="2">
    <citation type="journal article" date="2020" name="Nat. Commun.">
        <title>Large-scale genome sequencing of mycorrhizal fungi provides insights into the early evolution of symbiotic traits.</title>
        <authorList>
            <person name="Miyauchi S."/>
            <person name="Kiss E."/>
            <person name="Kuo A."/>
            <person name="Drula E."/>
            <person name="Kohler A."/>
            <person name="Sanchez-Garcia M."/>
            <person name="Morin E."/>
            <person name="Andreopoulos B."/>
            <person name="Barry K.W."/>
            <person name="Bonito G."/>
            <person name="Buee M."/>
            <person name="Carver A."/>
            <person name="Chen C."/>
            <person name="Cichocki N."/>
            <person name="Clum A."/>
            <person name="Culley D."/>
            <person name="Crous P.W."/>
            <person name="Fauchery L."/>
            <person name="Girlanda M."/>
            <person name="Hayes R.D."/>
            <person name="Keri Z."/>
            <person name="LaButti K."/>
            <person name="Lipzen A."/>
            <person name="Lombard V."/>
            <person name="Magnuson J."/>
            <person name="Maillard F."/>
            <person name="Murat C."/>
            <person name="Nolan M."/>
            <person name="Ohm R.A."/>
            <person name="Pangilinan J."/>
            <person name="Pereira M.F."/>
            <person name="Perotto S."/>
            <person name="Peter M."/>
            <person name="Pfister S."/>
            <person name="Riley R."/>
            <person name="Sitrit Y."/>
            <person name="Stielow J.B."/>
            <person name="Szollosi G."/>
            <person name="Zifcakova L."/>
            <person name="Stursova M."/>
            <person name="Spatafora J.W."/>
            <person name="Tedersoo L."/>
            <person name="Vaario L.M."/>
            <person name="Yamada A."/>
            <person name="Yan M."/>
            <person name="Wang P."/>
            <person name="Xu J."/>
            <person name="Bruns T."/>
            <person name="Baldrian P."/>
            <person name="Vilgalys R."/>
            <person name="Dunand C."/>
            <person name="Henrissat B."/>
            <person name="Grigoriev I.V."/>
            <person name="Hibbett D."/>
            <person name="Nagy L.G."/>
            <person name="Martin F.M."/>
        </authorList>
    </citation>
    <scope>NUCLEOTIDE SEQUENCE</scope>
    <source>
        <strain evidence="2">Prilba</strain>
    </source>
</reference>
<organism evidence="2 3">
    <name type="scientific">Russula ochroleuca</name>
    <dbReference type="NCBI Taxonomy" id="152965"/>
    <lineage>
        <taxon>Eukaryota</taxon>
        <taxon>Fungi</taxon>
        <taxon>Dikarya</taxon>
        <taxon>Basidiomycota</taxon>
        <taxon>Agaricomycotina</taxon>
        <taxon>Agaricomycetes</taxon>
        <taxon>Russulales</taxon>
        <taxon>Russulaceae</taxon>
        <taxon>Russula</taxon>
    </lineage>
</organism>
<sequence>MNGNTRTYKNEDAISIFLPALDHLVVLFLCGFGVYGEERSRAVTKARRFRWLIRGQLSLSLIAIYLIYVCNTYLHFSLSRDPHEQFETLKRYCVLGPTNKRFAGYIAHTHQTYRSMDTHVYHCILIASPSLGVIVTP</sequence>
<keyword evidence="1" id="KW-0472">Membrane</keyword>
<dbReference type="AlphaFoldDB" id="A0A9P5JZX0"/>
<protein>
    <submittedName>
        <fullName evidence="2">Uncharacterized protein</fullName>
    </submittedName>
</protein>
<keyword evidence="1" id="KW-1133">Transmembrane helix</keyword>